<dbReference type="EMBL" id="KV417698">
    <property type="protein sequence ID" value="KZP09523.1"/>
    <property type="molecule type" value="Genomic_DNA"/>
</dbReference>
<dbReference type="OrthoDB" id="2781894at2759"/>
<organism evidence="1 2">
    <name type="scientific">Athelia psychrophila</name>
    <dbReference type="NCBI Taxonomy" id="1759441"/>
    <lineage>
        <taxon>Eukaryota</taxon>
        <taxon>Fungi</taxon>
        <taxon>Dikarya</taxon>
        <taxon>Basidiomycota</taxon>
        <taxon>Agaricomycotina</taxon>
        <taxon>Agaricomycetes</taxon>
        <taxon>Agaricomycetidae</taxon>
        <taxon>Atheliales</taxon>
        <taxon>Atheliaceae</taxon>
        <taxon>Athelia</taxon>
    </lineage>
</organism>
<dbReference type="AlphaFoldDB" id="A0A165YG45"/>
<evidence type="ECO:0000313" key="1">
    <source>
        <dbReference type="EMBL" id="KZP09523.1"/>
    </source>
</evidence>
<keyword evidence="2" id="KW-1185">Reference proteome</keyword>
<evidence type="ECO:0000313" key="2">
    <source>
        <dbReference type="Proteomes" id="UP000076532"/>
    </source>
</evidence>
<gene>
    <name evidence="1" type="ORF">FIBSPDRAFT_873543</name>
</gene>
<reference evidence="1 2" key="1">
    <citation type="journal article" date="2016" name="Mol. Biol. Evol.">
        <title>Comparative Genomics of Early-Diverging Mushroom-Forming Fungi Provides Insights into the Origins of Lignocellulose Decay Capabilities.</title>
        <authorList>
            <person name="Nagy L.G."/>
            <person name="Riley R."/>
            <person name="Tritt A."/>
            <person name="Adam C."/>
            <person name="Daum C."/>
            <person name="Floudas D."/>
            <person name="Sun H."/>
            <person name="Yadav J.S."/>
            <person name="Pangilinan J."/>
            <person name="Larsson K.H."/>
            <person name="Matsuura K."/>
            <person name="Barry K."/>
            <person name="Labutti K."/>
            <person name="Kuo R."/>
            <person name="Ohm R.A."/>
            <person name="Bhattacharya S.S."/>
            <person name="Shirouzu T."/>
            <person name="Yoshinaga Y."/>
            <person name="Martin F.M."/>
            <person name="Grigoriev I.V."/>
            <person name="Hibbett D.S."/>
        </authorList>
    </citation>
    <scope>NUCLEOTIDE SEQUENCE [LARGE SCALE GENOMIC DNA]</scope>
    <source>
        <strain evidence="1 2">CBS 109695</strain>
    </source>
</reference>
<proteinExistence type="predicted"/>
<sequence>MPASPAILMVGLPCDHPLVAAWIFDPIDVRDGLASPLQAVADAGYTITPHWIGPDAEGAAGMPGLVALLKANDYDAVIIGAGMRLQASLTEFFEEIVNTVKEHAPRARMGFNSSPQSTLEAVKRACPLA</sequence>
<accession>A0A165YG45</accession>
<name>A0A165YG45_9AGAM</name>
<dbReference type="Proteomes" id="UP000076532">
    <property type="component" value="Unassembled WGS sequence"/>
</dbReference>
<protein>
    <submittedName>
        <fullName evidence="1">Uncharacterized protein</fullName>
    </submittedName>
</protein>